<reference evidence="5 6" key="1">
    <citation type="submission" date="2019-06" db="EMBL/GenBank/DDBJ databases">
        <title>Whole genome sequence for Rhodospirillaceae sp. R148.</title>
        <authorList>
            <person name="Wang G."/>
        </authorList>
    </citation>
    <scope>NUCLEOTIDE SEQUENCE [LARGE SCALE GENOMIC DNA]</scope>
    <source>
        <strain evidence="5 6">R148</strain>
    </source>
</reference>
<dbReference type="OrthoDB" id="1666403at2"/>
<dbReference type="InterPro" id="IPR020991">
    <property type="entry name" value="Connector_podovirus"/>
</dbReference>
<organism evidence="5 6">
    <name type="scientific">Denitrobaculum tricleocarpae</name>
    <dbReference type="NCBI Taxonomy" id="2591009"/>
    <lineage>
        <taxon>Bacteria</taxon>
        <taxon>Pseudomonadati</taxon>
        <taxon>Pseudomonadota</taxon>
        <taxon>Alphaproteobacteria</taxon>
        <taxon>Rhodospirillales</taxon>
        <taxon>Rhodospirillaceae</taxon>
        <taxon>Denitrobaculum</taxon>
    </lineage>
</organism>
<dbReference type="AlphaFoldDB" id="A0A545TUA0"/>
<feature type="region of interest" description="Disordered" evidence="4">
    <location>
        <begin position="581"/>
        <end position="613"/>
    </location>
</feature>
<dbReference type="EMBL" id="VHSH01000003">
    <property type="protein sequence ID" value="TQV80795.1"/>
    <property type="molecule type" value="Genomic_DNA"/>
</dbReference>
<evidence type="ECO:0000256" key="4">
    <source>
        <dbReference type="SAM" id="MobiDB-lite"/>
    </source>
</evidence>
<evidence type="ECO:0000256" key="3">
    <source>
        <dbReference type="ARBA" id="ARBA00023219"/>
    </source>
</evidence>
<evidence type="ECO:0000313" key="5">
    <source>
        <dbReference type="EMBL" id="TQV80795.1"/>
    </source>
</evidence>
<name>A0A545TUA0_9PROT</name>
<dbReference type="Pfam" id="PF12236">
    <property type="entry name" value="Head-tail_con"/>
    <property type="match status" value="1"/>
</dbReference>
<evidence type="ECO:0000256" key="2">
    <source>
        <dbReference type="ARBA" id="ARBA00022612"/>
    </source>
</evidence>
<comment type="subcellular location">
    <subcellularLocation>
        <location evidence="1">Virion</location>
    </subcellularLocation>
</comment>
<comment type="caution">
    <text evidence="5">The sequence shown here is derived from an EMBL/GenBank/DDBJ whole genome shotgun (WGS) entry which is preliminary data.</text>
</comment>
<keyword evidence="3" id="KW-0231">Viral genome packaging</keyword>
<keyword evidence="6" id="KW-1185">Reference proteome</keyword>
<sequence>MVNIGLPTNLNKILDFTFSTVAPTQAKIRIPSMQDSRADELIRRHQELASSRTTWENHWREIAERILPRQDSFQTKWSEGAKRNEKIFDSTAPIALERFAAAMESMLTPRAQRWHRLRATDQALNEADGVRDWFRQVEDILFAARYSPRANYASQQHETYMSLGAFGTGVLFVGEEVGSGLRYKSIHLSDCCFAEDANGRIDTVFRKYRLSARQAAQRWPEKDLPRGIQRALEKEPERRFEFLHAVLPRGEIKPGKADAKNLPFASTHVAVEDRMILQEGGFEQFPYAVSRYVTAPNEVYGRSPAMAVLPDIKMLNEMSRTIIRAAHKTVDPPVLIHDDGILGGRPDLRPNAINYGGVDSAGRPLMQPFQNNARVDIGLDMMNQRREVINDAFLVSLFQILVQGPAMTATEVLERAQEKGVLLGPTVGRQQSESLGPMIERELAILARADALPPMPAALQEAGGDYEIQYDSPLTRAQRAEEGLGVMRALEIAGAMAAADPSVFDNFDADAVAKIAVEVHGVEHILRKKEEVEALRGERTQQEGLSQTLAAGPQVADTVSKLSNVEGGGAGLEAVLEQIAAGSEGPVGPSGARGGLPPGAVPPPGNGEGLPNA</sequence>
<proteinExistence type="predicted"/>
<gene>
    <name evidence="5" type="ORF">FKG95_11640</name>
</gene>
<protein>
    <submittedName>
        <fullName evidence="5">Phage head-tail adapter protein</fullName>
    </submittedName>
</protein>
<evidence type="ECO:0000256" key="1">
    <source>
        <dbReference type="ARBA" id="ARBA00004328"/>
    </source>
</evidence>
<accession>A0A545TUA0</accession>
<dbReference type="Proteomes" id="UP000315252">
    <property type="component" value="Unassembled WGS sequence"/>
</dbReference>
<evidence type="ECO:0000313" key="6">
    <source>
        <dbReference type="Proteomes" id="UP000315252"/>
    </source>
</evidence>
<keyword evidence="2" id="KW-1188">Viral release from host cell</keyword>